<gene>
    <name evidence="1" type="ORF">SAMN04489793_3573</name>
</gene>
<reference evidence="2" key="1">
    <citation type="submission" date="2016-10" db="EMBL/GenBank/DDBJ databases">
        <authorList>
            <person name="Varghese N."/>
            <person name="Submissions S."/>
        </authorList>
    </citation>
    <scope>NUCLEOTIDE SEQUENCE [LARGE SCALE GENOMIC DNA]</scope>
    <source>
        <strain evidence="2">DSM 44234</strain>
    </source>
</reference>
<dbReference type="STRING" id="57704.SAMN04489793_3573"/>
<accession>A0A1H4WKI6</accession>
<dbReference type="Proteomes" id="UP000182241">
    <property type="component" value="Unassembled WGS sequence"/>
</dbReference>
<dbReference type="AlphaFoldDB" id="A0A1H4WKI6"/>
<evidence type="ECO:0000313" key="2">
    <source>
        <dbReference type="Proteomes" id="UP000182241"/>
    </source>
</evidence>
<dbReference type="EMBL" id="FNSA01000003">
    <property type="protein sequence ID" value="SEC93151.1"/>
    <property type="molecule type" value="Genomic_DNA"/>
</dbReference>
<evidence type="ECO:0000313" key="1">
    <source>
        <dbReference type="EMBL" id="SEC93151.1"/>
    </source>
</evidence>
<protein>
    <submittedName>
        <fullName evidence="1">Uncharacterized protein</fullName>
    </submittedName>
</protein>
<proteinExistence type="predicted"/>
<sequence>MSILTVRWQVRFDDGDPLVELAYLPVPFLSDREFLRLTPAERRRFFDLALRVVDTMPTTTVFDELCRDRLLATAAAAGL</sequence>
<name>A0A1H4WKI6_TSUTY</name>
<keyword evidence="2" id="KW-1185">Reference proteome</keyword>
<organism evidence="1 2">
    <name type="scientific">Tsukamurella tyrosinosolvens</name>
    <dbReference type="NCBI Taxonomy" id="57704"/>
    <lineage>
        <taxon>Bacteria</taxon>
        <taxon>Bacillati</taxon>
        <taxon>Actinomycetota</taxon>
        <taxon>Actinomycetes</taxon>
        <taxon>Mycobacteriales</taxon>
        <taxon>Tsukamurellaceae</taxon>
        <taxon>Tsukamurella</taxon>
    </lineage>
</organism>